<reference evidence="1 2" key="1">
    <citation type="submission" date="2016-10" db="EMBL/GenBank/DDBJ databases">
        <authorList>
            <person name="de Groot N.N."/>
        </authorList>
    </citation>
    <scope>NUCLEOTIDE SEQUENCE [LARGE SCALE GENOMIC DNA]</scope>
    <source>
        <strain evidence="1 2">DSM 23842</strain>
    </source>
</reference>
<organism evidence="1 2">
    <name type="scientific">Bizionia paragorgiae</name>
    <dbReference type="NCBI Taxonomy" id="283786"/>
    <lineage>
        <taxon>Bacteria</taxon>
        <taxon>Pseudomonadati</taxon>
        <taxon>Bacteroidota</taxon>
        <taxon>Flavobacteriia</taxon>
        <taxon>Flavobacteriales</taxon>
        <taxon>Flavobacteriaceae</taxon>
        <taxon>Bizionia</taxon>
    </lineage>
</organism>
<dbReference type="AlphaFoldDB" id="A0A1H3VEG0"/>
<gene>
    <name evidence="1" type="ORF">SAMN04487990_1011</name>
</gene>
<sequence length="195" mass="22931">STAIFFYKNRNLISIHTQLLRLIPFITAATKKKSQPIPNLLEHYKLQVTKLKERDLQIKDEENQNLMASKKHSKVIKEAFIKACLQLDASIFEPLIKEDQYFQDLDKYRFLQSLKDEFDTWKIQGFTKTTLINGHCQGCHCGDLVYQFYTNSLTPAFAYRIHENNGEIKDIFMCNLSSGMKTIEMALLMKYDFWR</sequence>
<dbReference type="Proteomes" id="UP000198846">
    <property type="component" value="Unassembled WGS sequence"/>
</dbReference>
<feature type="non-terminal residue" evidence="1">
    <location>
        <position position="1"/>
    </location>
</feature>
<dbReference type="RefSeq" id="WP_218138660.1">
    <property type="nucleotide sequence ID" value="NZ_FNQK01000001.1"/>
</dbReference>
<evidence type="ECO:0000313" key="1">
    <source>
        <dbReference type="EMBL" id="SDZ72548.1"/>
    </source>
</evidence>
<accession>A0A1H3VEG0</accession>
<proteinExistence type="predicted"/>
<dbReference type="EMBL" id="FNQK01000001">
    <property type="protein sequence ID" value="SDZ72548.1"/>
    <property type="molecule type" value="Genomic_DNA"/>
</dbReference>
<dbReference type="STRING" id="283786.SAMN04487990_1011"/>
<name>A0A1H3VEG0_BIZPA</name>
<protein>
    <submittedName>
        <fullName evidence="1">Uncharacterized protein</fullName>
    </submittedName>
</protein>
<keyword evidence="2" id="KW-1185">Reference proteome</keyword>
<evidence type="ECO:0000313" key="2">
    <source>
        <dbReference type="Proteomes" id="UP000198846"/>
    </source>
</evidence>